<evidence type="ECO:0000256" key="1">
    <source>
        <dbReference type="SAM" id="Coils"/>
    </source>
</evidence>
<accession>A0AA88YPM3</accession>
<dbReference type="EMBL" id="VSWD01000005">
    <property type="protein sequence ID" value="KAK3101376.1"/>
    <property type="molecule type" value="Genomic_DNA"/>
</dbReference>
<feature type="compositionally biased region" description="Polar residues" evidence="2">
    <location>
        <begin position="1"/>
        <end position="18"/>
    </location>
</feature>
<proteinExistence type="predicted"/>
<dbReference type="PANTHER" id="PTHR33223">
    <property type="entry name" value="CCHC-TYPE DOMAIN-CONTAINING PROTEIN"/>
    <property type="match status" value="1"/>
</dbReference>
<dbReference type="AlphaFoldDB" id="A0AA88YPM3"/>
<feature type="coiled-coil region" evidence="1">
    <location>
        <begin position="29"/>
        <end position="63"/>
    </location>
</feature>
<gene>
    <name evidence="3" type="ORF">FSP39_003102</name>
</gene>
<sequence>MPSPSNMELRSGTVTVQPGQDEDQPRSEVEILREQLERANLDSDAELQRRRELEVQLDEAKTLRGRDQPATVPVRIPIPPLDKYDGTTPITEWWETFLAFISLHNTPEPRAITMLPFYLLGVALQFFNHLEPPCKSSLTRIRDALFERFKPSIPISQRLMKIQQETGETVDNYMFRVRKLSVECTMEEEVVTYFAREGLIDQLRLIVAPQNPKTLEDLRKMATLAEQATTKNPATQSIDIESAVSESIRMGIAAIQSSMMAPAEEKMAPVNALFEPRESPKPRTNYGRQQRASNPGPCSRCGGLARVSNTVVIPSRSETTIQVRVSRCQDGEEVLLEPLHSLSLQHIIAAKCVVKVKAHGAYLKVMNPTFRDIRLKRDQVLATVHELDSDSEPSIFSFDDQGHKQNQGQGSNKSSGRTDLQFDLSNADLDEPQKRTLKSFLNGFKDVFLQTYHNSARSLVINIK</sequence>
<feature type="region of interest" description="Disordered" evidence="2">
    <location>
        <begin position="1"/>
        <end position="27"/>
    </location>
</feature>
<organism evidence="3 4">
    <name type="scientific">Pinctada imbricata</name>
    <name type="common">Atlantic pearl-oyster</name>
    <name type="synonym">Pinctada martensii</name>
    <dbReference type="NCBI Taxonomy" id="66713"/>
    <lineage>
        <taxon>Eukaryota</taxon>
        <taxon>Metazoa</taxon>
        <taxon>Spiralia</taxon>
        <taxon>Lophotrochozoa</taxon>
        <taxon>Mollusca</taxon>
        <taxon>Bivalvia</taxon>
        <taxon>Autobranchia</taxon>
        <taxon>Pteriomorphia</taxon>
        <taxon>Pterioida</taxon>
        <taxon>Pterioidea</taxon>
        <taxon>Pteriidae</taxon>
        <taxon>Pinctada</taxon>
    </lineage>
</organism>
<keyword evidence="1" id="KW-0175">Coiled coil</keyword>
<name>A0AA88YPM3_PINIB</name>
<comment type="caution">
    <text evidence="3">The sequence shown here is derived from an EMBL/GenBank/DDBJ whole genome shotgun (WGS) entry which is preliminary data.</text>
</comment>
<dbReference type="Proteomes" id="UP001186944">
    <property type="component" value="Unassembled WGS sequence"/>
</dbReference>
<feature type="compositionally biased region" description="Polar residues" evidence="2">
    <location>
        <begin position="404"/>
        <end position="418"/>
    </location>
</feature>
<dbReference type="PANTHER" id="PTHR33223:SF6">
    <property type="entry name" value="CCHC-TYPE DOMAIN-CONTAINING PROTEIN"/>
    <property type="match status" value="1"/>
</dbReference>
<evidence type="ECO:0000313" key="4">
    <source>
        <dbReference type="Proteomes" id="UP001186944"/>
    </source>
</evidence>
<feature type="region of interest" description="Disordered" evidence="2">
    <location>
        <begin position="392"/>
        <end position="418"/>
    </location>
</feature>
<evidence type="ECO:0008006" key="5">
    <source>
        <dbReference type="Google" id="ProtNLM"/>
    </source>
</evidence>
<reference evidence="3" key="1">
    <citation type="submission" date="2019-08" db="EMBL/GenBank/DDBJ databases">
        <title>The improved chromosome-level genome for the pearl oyster Pinctada fucata martensii using PacBio sequencing and Hi-C.</title>
        <authorList>
            <person name="Zheng Z."/>
        </authorList>
    </citation>
    <scope>NUCLEOTIDE SEQUENCE</scope>
    <source>
        <strain evidence="3">ZZ-2019</strain>
        <tissue evidence="3">Adductor muscle</tissue>
    </source>
</reference>
<keyword evidence="4" id="KW-1185">Reference proteome</keyword>
<feature type="region of interest" description="Disordered" evidence="2">
    <location>
        <begin position="275"/>
        <end position="300"/>
    </location>
</feature>
<protein>
    <recommendedName>
        <fullName evidence="5">Retrotransposon gag domain-containing protein</fullName>
    </recommendedName>
</protein>
<evidence type="ECO:0000256" key="2">
    <source>
        <dbReference type="SAM" id="MobiDB-lite"/>
    </source>
</evidence>
<evidence type="ECO:0000313" key="3">
    <source>
        <dbReference type="EMBL" id="KAK3101376.1"/>
    </source>
</evidence>